<dbReference type="AlphaFoldDB" id="A0ABD2NJP2"/>
<dbReference type="Proteomes" id="UP001516400">
    <property type="component" value="Unassembled WGS sequence"/>
</dbReference>
<comment type="caution">
    <text evidence="1">The sequence shown here is derived from an EMBL/GenBank/DDBJ whole genome shotgun (WGS) entry which is preliminary data.</text>
</comment>
<keyword evidence="2" id="KW-1185">Reference proteome</keyword>
<evidence type="ECO:0000313" key="2">
    <source>
        <dbReference type="Proteomes" id="UP001516400"/>
    </source>
</evidence>
<protein>
    <submittedName>
        <fullName evidence="1">Uncharacterized protein</fullName>
    </submittedName>
</protein>
<name>A0ABD2NJP2_9CUCU</name>
<organism evidence="1 2">
    <name type="scientific">Cryptolaemus montrouzieri</name>
    <dbReference type="NCBI Taxonomy" id="559131"/>
    <lineage>
        <taxon>Eukaryota</taxon>
        <taxon>Metazoa</taxon>
        <taxon>Ecdysozoa</taxon>
        <taxon>Arthropoda</taxon>
        <taxon>Hexapoda</taxon>
        <taxon>Insecta</taxon>
        <taxon>Pterygota</taxon>
        <taxon>Neoptera</taxon>
        <taxon>Endopterygota</taxon>
        <taxon>Coleoptera</taxon>
        <taxon>Polyphaga</taxon>
        <taxon>Cucujiformia</taxon>
        <taxon>Coccinelloidea</taxon>
        <taxon>Coccinellidae</taxon>
        <taxon>Scymninae</taxon>
        <taxon>Scymnini</taxon>
        <taxon>Cryptolaemus</taxon>
    </lineage>
</organism>
<gene>
    <name evidence="1" type="ORF">HHI36_016503</name>
</gene>
<sequence length="214" mass="24205">MAVLSEIETELYKLKKDILIDIILNKAIPPNVVVTIELRKHISYPENRISDVISKISNTSEQKIDKGIDALKNDLKCSNIELQYSSPSVGKSVEVLTPTPRARVRIPERTSLILGVNEDIQESTSAPKRAWICLGKVAMDVTKEQIMTHLKKVHKREDFFVEPLTVPEGAKSTSFKIGANFSIMKNLYDGKKWPSGVSLRRFSFFRDQRGTSFQ</sequence>
<evidence type="ECO:0000313" key="1">
    <source>
        <dbReference type="EMBL" id="KAL3278986.1"/>
    </source>
</evidence>
<proteinExistence type="predicted"/>
<reference evidence="1 2" key="1">
    <citation type="journal article" date="2021" name="BMC Biol.">
        <title>Horizontally acquired antibacterial genes associated with adaptive radiation of ladybird beetles.</title>
        <authorList>
            <person name="Li H.S."/>
            <person name="Tang X.F."/>
            <person name="Huang Y.H."/>
            <person name="Xu Z.Y."/>
            <person name="Chen M.L."/>
            <person name="Du X.Y."/>
            <person name="Qiu B.Y."/>
            <person name="Chen P.T."/>
            <person name="Zhang W."/>
            <person name="Slipinski A."/>
            <person name="Escalona H.E."/>
            <person name="Waterhouse R.M."/>
            <person name="Zwick A."/>
            <person name="Pang H."/>
        </authorList>
    </citation>
    <scope>NUCLEOTIDE SEQUENCE [LARGE SCALE GENOMIC DNA]</scope>
    <source>
        <strain evidence="1">SYSU2018</strain>
    </source>
</reference>
<dbReference type="EMBL" id="JABFTP020000124">
    <property type="protein sequence ID" value="KAL3278986.1"/>
    <property type="molecule type" value="Genomic_DNA"/>
</dbReference>
<accession>A0ABD2NJP2</accession>